<dbReference type="AlphaFoldDB" id="A0A540MZ01"/>
<dbReference type="EMBL" id="VIEB01000147">
    <property type="protein sequence ID" value="TQE04027.1"/>
    <property type="molecule type" value="Genomic_DNA"/>
</dbReference>
<keyword evidence="1" id="KW-0812">Transmembrane</keyword>
<evidence type="ECO:0000313" key="3">
    <source>
        <dbReference type="Proteomes" id="UP000315295"/>
    </source>
</evidence>
<keyword evidence="1" id="KW-0472">Membrane</keyword>
<keyword evidence="3" id="KW-1185">Reference proteome</keyword>
<proteinExistence type="predicted"/>
<dbReference type="Proteomes" id="UP000315295">
    <property type="component" value="Unassembled WGS sequence"/>
</dbReference>
<organism evidence="2 3">
    <name type="scientific">Malus baccata</name>
    <name type="common">Siberian crab apple</name>
    <name type="synonym">Pyrus baccata</name>
    <dbReference type="NCBI Taxonomy" id="106549"/>
    <lineage>
        <taxon>Eukaryota</taxon>
        <taxon>Viridiplantae</taxon>
        <taxon>Streptophyta</taxon>
        <taxon>Embryophyta</taxon>
        <taxon>Tracheophyta</taxon>
        <taxon>Spermatophyta</taxon>
        <taxon>Magnoliopsida</taxon>
        <taxon>eudicotyledons</taxon>
        <taxon>Gunneridae</taxon>
        <taxon>Pentapetalae</taxon>
        <taxon>rosids</taxon>
        <taxon>fabids</taxon>
        <taxon>Rosales</taxon>
        <taxon>Rosaceae</taxon>
        <taxon>Amygdaloideae</taxon>
        <taxon>Maleae</taxon>
        <taxon>Malus</taxon>
    </lineage>
</organism>
<gene>
    <name evidence="2" type="ORF">C1H46_010398</name>
</gene>
<reference evidence="2 3" key="1">
    <citation type="journal article" date="2019" name="G3 (Bethesda)">
        <title>Sequencing of a Wild Apple (Malus baccata) Genome Unravels the Differences Between Cultivated and Wild Apple Species Regarding Disease Resistance and Cold Tolerance.</title>
        <authorList>
            <person name="Chen X."/>
        </authorList>
    </citation>
    <scope>NUCLEOTIDE SEQUENCE [LARGE SCALE GENOMIC DNA]</scope>
    <source>
        <strain evidence="3">cv. Shandingzi</strain>
        <tissue evidence="2">Leaves</tissue>
    </source>
</reference>
<protein>
    <submittedName>
        <fullName evidence="2">Uncharacterized protein</fullName>
    </submittedName>
</protein>
<keyword evidence="1" id="KW-1133">Transmembrane helix</keyword>
<feature type="transmembrane region" description="Helical" evidence="1">
    <location>
        <begin position="72"/>
        <end position="93"/>
    </location>
</feature>
<comment type="caution">
    <text evidence="2">The sequence shown here is derived from an EMBL/GenBank/DDBJ whole genome shotgun (WGS) entry which is preliminary data.</text>
</comment>
<sequence>MAVPRRFSSPKNAFNGGTPTGTLPALEACPAVKRSCSKIVQGRWRIACSAPSTSAFPFLVTVVELRRLELELLLFFMVIMVVKLVIWLPSCYLKIKWDYIKWLQGDTWILNDGDDAIRIESLKKIVLEGQDGKVGIKL</sequence>
<accession>A0A540MZ01</accession>
<evidence type="ECO:0000256" key="1">
    <source>
        <dbReference type="SAM" id="Phobius"/>
    </source>
</evidence>
<name>A0A540MZ01_MALBA</name>
<evidence type="ECO:0000313" key="2">
    <source>
        <dbReference type="EMBL" id="TQE04027.1"/>
    </source>
</evidence>